<name>A0A7G3G825_9NEIS</name>
<dbReference type="KEGG" id="ifl:C1H71_07910"/>
<sequence length="320" mass="36454">MSPKTPEQQWQWLQNGPRLQALSEACPEDWLLVRDELSAVFARRDPVELKQLVEKASKRVKPDARFLSGERNGRAFADFVRAQIRQRMSELALRQYAFSAATGVYTGKVRFNLFNGVLAQKLLFQHDLVRKPVSMRSFKLIWPLLWQKRLLMPLVEKRGIYCFYSQELIAELAKIIGQRRCVEIAAGDGTLSRFLSDVGVDITASDDFSWGKVLQYPESVQCLDATSALARFNPQVVICSWPPSGNRFEKQIFRKQGVETYIVIGSHSRFITGNWVDYEAQIAFDWQEDPSLSNLVLPPELKAGVWIFQRNAAGCGGYEA</sequence>
<dbReference type="Proteomes" id="UP000515917">
    <property type="component" value="Chromosome"/>
</dbReference>
<dbReference type="GO" id="GO:0032259">
    <property type="term" value="P:methylation"/>
    <property type="evidence" value="ECO:0007669"/>
    <property type="project" value="UniProtKB-KW"/>
</dbReference>
<keyword evidence="1" id="KW-0489">Methyltransferase</keyword>
<organism evidence="1 2">
    <name type="scientific">Iodobacter fluviatilis</name>
    <dbReference type="NCBI Taxonomy" id="537"/>
    <lineage>
        <taxon>Bacteria</taxon>
        <taxon>Pseudomonadati</taxon>
        <taxon>Pseudomonadota</taxon>
        <taxon>Betaproteobacteria</taxon>
        <taxon>Neisseriales</taxon>
        <taxon>Chitinibacteraceae</taxon>
        <taxon>Iodobacter</taxon>
    </lineage>
</organism>
<proteinExistence type="predicted"/>
<dbReference type="GO" id="GO:0008168">
    <property type="term" value="F:methyltransferase activity"/>
    <property type="evidence" value="ECO:0007669"/>
    <property type="project" value="UniProtKB-KW"/>
</dbReference>
<protein>
    <submittedName>
        <fullName evidence="1">SAM-dependent methyltransferase</fullName>
    </submittedName>
</protein>
<dbReference type="AlphaFoldDB" id="A0A7G3G825"/>
<gene>
    <name evidence="1" type="ORF">C1H71_07910</name>
</gene>
<dbReference type="RefSeq" id="WP_130106051.1">
    <property type="nucleotide sequence ID" value="NZ_CP025781.1"/>
</dbReference>
<keyword evidence="2" id="KW-1185">Reference proteome</keyword>
<dbReference type="EMBL" id="CP025781">
    <property type="protein sequence ID" value="QBC43471.1"/>
    <property type="molecule type" value="Genomic_DNA"/>
</dbReference>
<accession>A0A7G3G825</accession>
<reference evidence="1 2" key="1">
    <citation type="submission" date="2018-01" db="EMBL/GenBank/DDBJ databases">
        <title>Genome sequence of Iodobacter sp. strain PCH194 isolated from Indian Trans-Himalaya.</title>
        <authorList>
            <person name="Kumar V."/>
            <person name="Thakur V."/>
            <person name="Kumar S."/>
            <person name="Singh D."/>
        </authorList>
    </citation>
    <scope>NUCLEOTIDE SEQUENCE [LARGE SCALE GENOMIC DNA]</scope>
    <source>
        <strain evidence="1 2">PCH194</strain>
    </source>
</reference>
<evidence type="ECO:0000313" key="1">
    <source>
        <dbReference type="EMBL" id="QBC43471.1"/>
    </source>
</evidence>
<evidence type="ECO:0000313" key="2">
    <source>
        <dbReference type="Proteomes" id="UP000515917"/>
    </source>
</evidence>
<keyword evidence="1" id="KW-0808">Transferase</keyword>